<dbReference type="Proteomes" id="UP000460221">
    <property type="component" value="Unassembled WGS sequence"/>
</dbReference>
<dbReference type="InterPro" id="IPR011629">
    <property type="entry name" value="CobW-like_C"/>
</dbReference>
<dbReference type="PANTHER" id="PTHR43603:SF1">
    <property type="entry name" value="ZINC-REGULATED GTPASE METALLOPROTEIN ACTIVATOR 1"/>
    <property type="match status" value="1"/>
</dbReference>
<evidence type="ECO:0000259" key="1">
    <source>
        <dbReference type="SMART" id="SM00833"/>
    </source>
</evidence>
<protein>
    <submittedName>
        <fullName evidence="2">Cobalamin biosynthesis protein CobW</fullName>
    </submittedName>
</protein>
<dbReference type="PANTHER" id="PTHR43603">
    <property type="entry name" value="COBW DOMAIN-CONTAINING PROTEIN DDB_G0274527"/>
    <property type="match status" value="1"/>
</dbReference>
<dbReference type="AlphaFoldDB" id="A0A7K1FHQ9"/>
<proteinExistence type="predicted"/>
<evidence type="ECO:0000313" key="2">
    <source>
        <dbReference type="EMBL" id="MTD13610.1"/>
    </source>
</evidence>
<dbReference type="InterPro" id="IPR051927">
    <property type="entry name" value="Zn_Chap_cDPG_Synth"/>
</dbReference>
<keyword evidence="3" id="KW-1185">Reference proteome</keyword>
<sequence>MPVTVPVAVLSTTDPVLRDTAAFNVLVAGPGTAVLRQDLDRASRTLRRTISDITGVVDDVVVPLEHACWGCAIREDSLPTLGRMAGSGRWERILFALPVAADCMPITAALAHPVVAGEHGLRLASAASVVELPTLRRDLFDDDPLAVRDLALSDDDGRCFGEAVAGQLRHAGLVLTVGADEVGHALVEHVRGATTTRLDLYEAGLEHLFPTVRTRPRITARPDLQGLSDQVWTLELVSTRPLHPERLLAGIEGMALPDVIGRGRFHLASRPHTLCEWDGVGGQLSIAAAGRWPGGGRSTRLVFTGVGDPEVRAALLQAFSACVCTDHEMSTGAVRPWIDDDGFDPWLGTRHQAA</sequence>
<dbReference type="EMBL" id="WLYK01000001">
    <property type="protein sequence ID" value="MTD13610.1"/>
    <property type="molecule type" value="Genomic_DNA"/>
</dbReference>
<comment type="caution">
    <text evidence="2">The sequence shown here is derived from an EMBL/GenBank/DDBJ whole genome shotgun (WGS) entry which is preliminary data.</text>
</comment>
<reference evidence="2 3" key="1">
    <citation type="submission" date="2019-11" db="EMBL/GenBank/DDBJ databases">
        <authorList>
            <person name="Jiang L.-Q."/>
        </authorList>
    </citation>
    <scope>NUCLEOTIDE SEQUENCE [LARGE SCALE GENOMIC DNA]</scope>
    <source>
        <strain evidence="2 3">YIM 132087</strain>
    </source>
</reference>
<feature type="domain" description="CobW C-terminal" evidence="1">
    <location>
        <begin position="231"/>
        <end position="319"/>
    </location>
</feature>
<dbReference type="SMART" id="SM00833">
    <property type="entry name" value="CobW_C"/>
    <property type="match status" value="1"/>
</dbReference>
<accession>A0A7K1FHQ9</accession>
<dbReference type="Pfam" id="PF07683">
    <property type="entry name" value="CobW_C"/>
    <property type="match status" value="1"/>
</dbReference>
<organism evidence="2 3">
    <name type="scientific">Nakamurella alba</name>
    <dbReference type="NCBI Taxonomy" id="2665158"/>
    <lineage>
        <taxon>Bacteria</taxon>
        <taxon>Bacillati</taxon>
        <taxon>Actinomycetota</taxon>
        <taxon>Actinomycetes</taxon>
        <taxon>Nakamurellales</taxon>
        <taxon>Nakamurellaceae</taxon>
        <taxon>Nakamurella</taxon>
    </lineage>
</organism>
<dbReference type="SUPFAM" id="SSF90002">
    <property type="entry name" value="Hypothetical protein YjiA, C-terminal domain"/>
    <property type="match status" value="1"/>
</dbReference>
<gene>
    <name evidence="2" type="ORF">GIS00_06590</name>
</gene>
<evidence type="ECO:0000313" key="3">
    <source>
        <dbReference type="Proteomes" id="UP000460221"/>
    </source>
</evidence>
<name>A0A7K1FHQ9_9ACTN</name>